<name>A0ABS8T1D4_DATST</name>
<gene>
    <name evidence="2" type="ORF">HAX54_000234</name>
</gene>
<organism evidence="2 3">
    <name type="scientific">Datura stramonium</name>
    <name type="common">Jimsonweed</name>
    <name type="synonym">Common thornapple</name>
    <dbReference type="NCBI Taxonomy" id="4076"/>
    <lineage>
        <taxon>Eukaryota</taxon>
        <taxon>Viridiplantae</taxon>
        <taxon>Streptophyta</taxon>
        <taxon>Embryophyta</taxon>
        <taxon>Tracheophyta</taxon>
        <taxon>Spermatophyta</taxon>
        <taxon>Magnoliopsida</taxon>
        <taxon>eudicotyledons</taxon>
        <taxon>Gunneridae</taxon>
        <taxon>Pentapetalae</taxon>
        <taxon>asterids</taxon>
        <taxon>lamiids</taxon>
        <taxon>Solanales</taxon>
        <taxon>Solanaceae</taxon>
        <taxon>Solanoideae</taxon>
        <taxon>Datureae</taxon>
        <taxon>Datura</taxon>
    </lineage>
</organism>
<evidence type="ECO:0000313" key="3">
    <source>
        <dbReference type="Proteomes" id="UP000823775"/>
    </source>
</evidence>
<dbReference type="EMBL" id="JACEIK010001004">
    <property type="protein sequence ID" value="MCD7464933.1"/>
    <property type="molecule type" value="Genomic_DNA"/>
</dbReference>
<evidence type="ECO:0000256" key="1">
    <source>
        <dbReference type="SAM" id="MobiDB-lite"/>
    </source>
</evidence>
<accession>A0ABS8T1D4</accession>
<reference evidence="2 3" key="1">
    <citation type="journal article" date="2021" name="BMC Genomics">
        <title>Datura genome reveals duplications of psychoactive alkaloid biosynthetic genes and high mutation rate following tissue culture.</title>
        <authorList>
            <person name="Rajewski A."/>
            <person name="Carter-House D."/>
            <person name="Stajich J."/>
            <person name="Litt A."/>
        </authorList>
    </citation>
    <scope>NUCLEOTIDE SEQUENCE [LARGE SCALE GENOMIC DNA]</scope>
    <source>
        <strain evidence="2">AR-01</strain>
    </source>
</reference>
<comment type="caution">
    <text evidence="2">The sequence shown here is derived from an EMBL/GenBank/DDBJ whole genome shotgun (WGS) entry which is preliminary data.</text>
</comment>
<protein>
    <submittedName>
        <fullName evidence="2">Uncharacterized protein</fullName>
    </submittedName>
</protein>
<keyword evidence="3" id="KW-1185">Reference proteome</keyword>
<proteinExistence type="predicted"/>
<feature type="region of interest" description="Disordered" evidence="1">
    <location>
        <begin position="24"/>
        <end position="56"/>
    </location>
</feature>
<evidence type="ECO:0000313" key="2">
    <source>
        <dbReference type="EMBL" id="MCD7464933.1"/>
    </source>
</evidence>
<sequence length="155" mass="17170">MEILEEGTVKGRERHATTEFICTKNTTSHPQEDLADPKNLINEGDAQTDLPPSNIGNRVQEIPVHGGEVGIEFPHSRLIGLVGLLEQRNPPHLLEMGIEFWCLLRHVLHCESLFMYQTLGFLLIVPKLALVDHKLDVVGGVTAATAAIYSDDEIL</sequence>
<dbReference type="Proteomes" id="UP000823775">
    <property type="component" value="Unassembled WGS sequence"/>
</dbReference>